<evidence type="ECO:0000313" key="2">
    <source>
        <dbReference type="Proteomes" id="UP000051530"/>
    </source>
</evidence>
<keyword evidence="2" id="KW-1185">Reference proteome</keyword>
<dbReference type="Proteomes" id="UP000051530">
    <property type="component" value="Unassembled WGS sequence"/>
</dbReference>
<comment type="caution">
    <text evidence="1">The sequence shown here is derived from an EMBL/GenBank/DDBJ whole genome shotgun (WGS) entry which is preliminary data.</text>
</comment>
<name>A0A0R0M2K9_9MICR</name>
<dbReference type="AlphaFoldDB" id="A0A0R0M2K9"/>
<protein>
    <submittedName>
        <fullName evidence="1">Uncharacterized protein</fullName>
    </submittedName>
</protein>
<accession>A0A0R0M2K9</accession>
<sequence length="40" mass="4341">MIKGTCIKADCAVPPSSEAMRNKSFKSKQVSSSHIFISIL</sequence>
<evidence type="ECO:0000313" key="1">
    <source>
        <dbReference type="EMBL" id="KRH93265.1"/>
    </source>
</evidence>
<reference evidence="1 2" key="1">
    <citation type="submission" date="2015-07" db="EMBL/GenBank/DDBJ databases">
        <title>The genome of Pseudoloma neurophilia, a relevant intracellular parasite of the zebrafish.</title>
        <authorList>
            <person name="Ndikumana S."/>
            <person name="Pelin A."/>
            <person name="Sanders J."/>
            <person name="Corradi N."/>
        </authorList>
    </citation>
    <scope>NUCLEOTIDE SEQUENCE [LARGE SCALE GENOMIC DNA]</scope>
    <source>
        <strain evidence="1 2">MK1</strain>
    </source>
</reference>
<proteinExistence type="predicted"/>
<gene>
    <name evidence="1" type="ORF">M153_12100001780</name>
</gene>
<organism evidence="1 2">
    <name type="scientific">Pseudoloma neurophilia</name>
    <dbReference type="NCBI Taxonomy" id="146866"/>
    <lineage>
        <taxon>Eukaryota</taxon>
        <taxon>Fungi</taxon>
        <taxon>Fungi incertae sedis</taxon>
        <taxon>Microsporidia</taxon>
        <taxon>Pseudoloma</taxon>
    </lineage>
</organism>
<dbReference type="VEuPathDB" id="MicrosporidiaDB:M153_12100001780"/>
<dbReference type="EMBL" id="LGUB01000411">
    <property type="protein sequence ID" value="KRH93265.1"/>
    <property type="molecule type" value="Genomic_DNA"/>
</dbReference>